<evidence type="ECO:0000313" key="3">
    <source>
        <dbReference type="EMBL" id="MBD3922712.1"/>
    </source>
</evidence>
<keyword evidence="4" id="KW-1185">Reference proteome</keyword>
<sequence length="108" mass="11654">MYRKIAAIALTSVVLLGSTGVVSAASNNNNDVEAQINKIYQERANLLGEHKDGYEVEYDKLEKELESLGVDFLTPTEAQVLISQKNSLGANGSQIQPLVAIPADSNIH</sequence>
<feature type="signal peptide" evidence="2">
    <location>
        <begin position="1"/>
        <end position="24"/>
    </location>
</feature>
<comment type="caution">
    <text evidence="3">The sequence shown here is derived from an EMBL/GenBank/DDBJ whole genome shotgun (WGS) entry which is preliminary data.</text>
</comment>
<organism evidence="3 4">
    <name type="scientific">Paenibacillus terricola</name>
    <dbReference type="NCBI Taxonomy" id="2763503"/>
    <lineage>
        <taxon>Bacteria</taxon>
        <taxon>Bacillati</taxon>
        <taxon>Bacillota</taxon>
        <taxon>Bacilli</taxon>
        <taxon>Bacillales</taxon>
        <taxon>Paenibacillaceae</taxon>
        <taxon>Paenibacillus</taxon>
    </lineage>
</organism>
<name>A0ABR8N3G0_9BACL</name>
<keyword evidence="1" id="KW-0175">Coiled coil</keyword>
<dbReference type="RefSeq" id="WP_191207018.1">
    <property type="nucleotide sequence ID" value="NZ_JACXZA010000011.1"/>
</dbReference>
<dbReference type="Proteomes" id="UP000609346">
    <property type="component" value="Unassembled WGS sequence"/>
</dbReference>
<feature type="coiled-coil region" evidence="1">
    <location>
        <begin position="22"/>
        <end position="71"/>
    </location>
</feature>
<reference evidence="3 4" key="1">
    <citation type="submission" date="2020-09" db="EMBL/GenBank/DDBJ databases">
        <title>Paenibacillus sp. strain PR3 16S rRNA gene Genome sequencing and assembly.</title>
        <authorList>
            <person name="Kim J."/>
        </authorList>
    </citation>
    <scope>NUCLEOTIDE SEQUENCE [LARGE SCALE GENOMIC DNA]</scope>
    <source>
        <strain evidence="3 4">PR3</strain>
    </source>
</reference>
<proteinExistence type="predicted"/>
<keyword evidence="2" id="KW-0732">Signal</keyword>
<evidence type="ECO:0000256" key="2">
    <source>
        <dbReference type="SAM" id="SignalP"/>
    </source>
</evidence>
<accession>A0ABR8N3G0</accession>
<dbReference type="EMBL" id="JACXZA010000011">
    <property type="protein sequence ID" value="MBD3922712.1"/>
    <property type="molecule type" value="Genomic_DNA"/>
</dbReference>
<protein>
    <submittedName>
        <fullName evidence="3">Uncharacterized protein</fullName>
    </submittedName>
</protein>
<evidence type="ECO:0000313" key="4">
    <source>
        <dbReference type="Proteomes" id="UP000609346"/>
    </source>
</evidence>
<evidence type="ECO:0000256" key="1">
    <source>
        <dbReference type="SAM" id="Coils"/>
    </source>
</evidence>
<feature type="chain" id="PRO_5045911580" evidence="2">
    <location>
        <begin position="25"/>
        <end position="108"/>
    </location>
</feature>
<gene>
    <name evidence="3" type="ORF">H8B09_28645</name>
</gene>